<dbReference type="Proteomes" id="UP000217790">
    <property type="component" value="Unassembled WGS sequence"/>
</dbReference>
<keyword evidence="4" id="KW-1185">Reference proteome</keyword>
<dbReference type="OrthoDB" id="3149508at2759"/>
<sequence>LMCLGLFPATLKHHETAFTFWVLKQFHVLFLQDKILSYNFINSLACLTDGAFWFNLLVCILLCNLRVLN</sequence>
<dbReference type="InterPro" id="IPR041457">
    <property type="entry name" value="CxC2_KDZ-assoc"/>
</dbReference>
<feature type="domain" description="CxC2-like cysteine cluster KDZ transposase-associated" evidence="2">
    <location>
        <begin position="1"/>
        <end position="50"/>
    </location>
</feature>
<organism evidence="3 4">
    <name type="scientific">Armillaria gallica</name>
    <name type="common">Bulbous honey fungus</name>
    <name type="synonym">Armillaria bulbosa</name>
    <dbReference type="NCBI Taxonomy" id="47427"/>
    <lineage>
        <taxon>Eukaryota</taxon>
        <taxon>Fungi</taxon>
        <taxon>Dikarya</taxon>
        <taxon>Basidiomycota</taxon>
        <taxon>Agaricomycotina</taxon>
        <taxon>Agaricomycetes</taxon>
        <taxon>Agaricomycetidae</taxon>
        <taxon>Agaricales</taxon>
        <taxon>Marasmiineae</taxon>
        <taxon>Physalacriaceae</taxon>
        <taxon>Armillaria</taxon>
    </lineage>
</organism>
<keyword evidence="1" id="KW-1133">Transmembrane helix</keyword>
<evidence type="ECO:0000313" key="3">
    <source>
        <dbReference type="EMBL" id="PBL03907.1"/>
    </source>
</evidence>
<accession>A0A2H3EZU1</accession>
<feature type="transmembrane region" description="Helical" evidence="1">
    <location>
        <begin position="50"/>
        <end position="68"/>
    </location>
</feature>
<reference evidence="4" key="1">
    <citation type="journal article" date="2017" name="Nat. Ecol. Evol.">
        <title>Genome expansion and lineage-specific genetic innovations in the forest pathogenic fungi Armillaria.</title>
        <authorList>
            <person name="Sipos G."/>
            <person name="Prasanna A.N."/>
            <person name="Walter M.C."/>
            <person name="O'Connor E."/>
            <person name="Balint B."/>
            <person name="Krizsan K."/>
            <person name="Kiss B."/>
            <person name="Hess J."/>
            <person name="Varga T."/>
            <person name="Slot J."/>
            <person name="Riley R."/>
            <person name="Boka B."/>
            <person name="Rigling D."/>
            <person name="Barry K."/>
            <person name="Lee J."/>
            <person name="Mihaltcheva S."/>
            <person name="LaButti K."/>
            <person name="Lipzen A."/>
            <person name="Waldron R."/>
            <person name="Moloney N.M."/>
            <person name="Sperisen C."/>
            <person name="Kredics L."/>
            <person name="Vagvoelgyi C."/>
            <person name="Patrignani A."/>
            <person name="Fitzpatrick D."/>
            <person name="Nagy I."/>
            <person name="Doyle S."/>
            <person name="Anderson J.B."/>
            <person name="Grigoriev I.V."/>
            <person name="Gueldener U."/>
            <person name="Muensterkoetter M."/>
            <person name="Nagy L.G."/>
        </authorList>
    </citation>
    <scope>NUCLEOTIDE SEQUENCE [LARGE SCALE GENOMIC DNA]</scope>
    <source>
        <strain evidence="4">Ar21-2</strain>
    </source>
</reference>
<evidence type="ECO:0000259" key="2">
    <source>
        <dbReference type="Pfam" id="PF18803"/>
    </source>
</evidence>
<evidence type="ECO:0000256" key="1">
    <source>
        <dbReference type="SAM" id="Phobius"/>
    </source>
</evidence>
<protein>
    <recommendedName>
        <fullName evidence="2">CxC2-like cysteine cluster KDZ transposase-associated domain-containing protein</fullName>
    </recommendedName>
</protein>
<dbReference type="EMBL" id="KZ293644">
    <property type="protein sequence ID" value="PBL03907.1"/>
    <property type="molecule type" value="Genomic_DNA"/>
</dbReference>
<dbReference type="AlphaFoldDB" id="A0A2H3EZU1"/>
<feature type="non-terminal residue" evidence="3">
    <location>
        <position position="1"/>
    </location>
</feature>
<proteinExistence type="predicted"/>
<dbReference type="InParanoid" id="A0A2H3EZU1"/>
<gene>
    <name evidence="3" type="ORF">ARMGADRAFT_911721</name>
</gene>
<evidence type="ECO:0000313" key="4">
    <source>
        <dbReference type="Proteomes" id="UP000217790"/>
    </source>
</evidence>
<dbReference type="Pfam" id="PF18803">
    <property type="entry name" value="CxC2"/>
    <property type="match status" value="1"/>
</dbReference>
<keyword evidence="1" id="KW-0472">Membrane</keyword>
<keyword evidence="1" id="KW-0812">Transmembrane</keyword>
<name>A0A2H3EZU1_ARMGA</name>